<feature type="domain" description="NTF2" evidence="1">
    <location>
        <begin position="24"/>
        <end position="181"/>
    </location>
</feature>
<dbReference type="InterPro" id="IPR002075">
    <property type="entry name" value="NTF2_dom"/>
</dbReference>
<dbReference type="PANTHER" id="PTHR12612">
    <property type="entry name" value="NUCLEAR TRANSPORT FACTOR 2"/>
    <property type="match status" value="1"/>
</dbReference>
<dbReference type="EMBL" id="ML978069">
    <property type="protein sequence ID" value="KAF2015702.1"/>
    <property type="molecule type" value="Genomic_DNA"/>
</dbReference>
<dbReference type="AlphaFoldDB" id="A0A6A5XR95"/>
<dbReference type="PROSITE" id="PS50177">
    <property type="entry name" value="NTF2_DOMAIN"/>
    <property type="match status" value="1"/>
</dbReference>
<dbReference type="Proteomes" id="UP000799778">
    <property type="component" value="Unassembled WGS sequence"/>
</dbReference>
<dbReference type="GeneID" id="54285270"/>
<dbReference type="Pfam" id="PF02136">
    <property type="entry name" value="NTF2"/>
    <property type="match status" value="1"/>
</dbReference>
<protein>
    <recommendedName>
        <fullName evidence="1">NTF2 domain-containing protein</fullName>
    </recommendedName>
</protein>
<dbReference type="OrthoDB" id="25408at2759"/>
<sequence length="236" mass="26175">MNDESQLTAAEKAEYTADITACNAAEAFTDAYYFALQKDRQNIPSFYCPPLANGDQSVPFIAWNGEVFSDVVALQTRIQTLPHTWFDVESLDCDVLNPKFIPASEVKNGSGNDDEDLHRRMSITVAVAGAIRMEEQFKGPLREFSETFVLVPNPEKLTTKAVHFDKGWQKEWLIQSQNFRFTEWSANELVDPAEASVPMETDKTRVNGGKNTFRGTNKGIAGQFAAAGLLKGKGKA</sequence>
<reference evidence="2" key="1">
    <citation type="journal article" date="2020" name="Stud. Mycol.">
        <title>101 Dothideomycetes genomes: a test case for predicting lifestyles and emergence of pathogens.</title>
        <authorList>
            <person name="Haridas S."/>
            <person name="Albert R."/>
            <person name="Binder M."/>
            <person name="Bloem J."/>
            <person name="Labutti K."/>
            <person name="Salamov A."/>
            <person name="Andreopoulos B."/>
            <person name="Baker S."/>
            <person name="Barry K."/>
            <person name="Bills G."/>
            <person name="Bluhm B."/>
            <person name="Cannon C."/>
            <person name="Castanera R."/>
            <person name="Culley D."/>
            <person name="Daum C."/>
            <person name="Ezra D."/>
            <person name="Gonzalez J."/>
            <person name="Henrissat B."/>
            <person name="Kuo A."/>
            <person name="Liang C."/>
            <person name="Lipzen A."/>
            <person name="Lutzoni F."/>
            <person name="Magnuson J."/>
            <person name="Mondo S."/>
            <person name="Nolan M."/>
            <person name="Ohm R."/>
            <person name="Pangilinan J."/>
            <person name="Park H.-J."/>
            <person name="Ramirez L."/>
            <person name="Alfaro M."/>
            <person name="Sun H."/>
            <person name="Tritt A."/>
            <person name="Yoshinaga Y."/>
            <person name="Zwiers L.-H."/>
            <person name="Turgeon B."/>
            <person name="Goodwin S."/>
            <person name="Spatafora J."/>
            <person name="Crous P."/>
            <person name="Grigoriev I."/>
        </authorList>
    </citation>
    <scope>NUCLEOTIDE SEQUENCE</scope>
    <source>
        <strain evidence="2">CBS 175.79</strain>
    </source>
</reference>
<accession>A0A6A5XR95</accession>
<dbReference type="InterPro" id="IPR045875">
    <property type="entry name" value="NTF2"/>
</dbReference>
<dbReference type="RefSeq" id="XP_033384041.1">
    <property type="nucleotide sequence ID" value="XM_033527873.1"/>
</dbReference>
<dbReference type="InterPro" id="IPR018222">
    <property type="entry name" value="Nuclear_transport_factor_2_euk"/>
</dbReference>
<dbReference type="SUPFAM" id="SSF54427">
    <property type="entry name" value="NTF2-like"/>
    <property type="match status" value="1"/>
</dbReference>
<evidence type="ECO:0000259" key="1">
    <source>
        <dbReference type="PROSITE" id="PS50177"/>
    </source>
</evidence>
<dbReference type="Gene3D" id="3.10.450.50">
    <property type="match status" value="1"/>
</dbReference>
<organism evidence="2 3">
    <name type="scientific">Aaosphaeria arxii CBS 175.79</name>
    <dbReference type="NCBI Taxonomy" id="1450172"/>
    <lineage>
        <taxon>Eukaryota</taxon>
        <taxon>Fungi</taxon>
        <taxon>Dikarya</taxon>
        <taxon>Ascomycota</taxon>
        <taxon>Pezizomycotina</taxon>
        <taxon>Dothideomycetes</taxon>
        <taxon>Pleosporomycetidae</taxon>
        <taxon>Pleosporales</taxon>
        <taxon>Pleosporales incertae sedis</taxon>
        <taxon>Aaosphaeria</taxon>
    </lineage>
</organism>
<keyword evidence="3" id="KW-1185">Reference proteome</keyword>
<gene>
    <name evidence="2" type="ORF">BU24DRAFT_422012</name>
</gene>
<evidence type="ECO:0000313" key="2">
    <source>
        <dbReference type="EMBL" id="KAF2015702.1"/>
    </source>
</evidence>
<evidence type="ECO:0000313" key="3">
    <source>
        <dbReference type="Proteomes" id="UP000799778"/>
    </source>
</evidence>
<dbReference type="InterPro" id="IPR032710">
    <property type="entry name" value="NTF2-like_dom_sf"/>
</dbReference>
<dbReference type="GO" id="GO:0006913">
    <property type="term" value="P:nucleocytoplasmic transport"/>
    <property type="evidence" value="ECO:0007669"/>
    <property type="project" value="InterPro"/>
</dbReference>
<proteinExistence type="predicted"/>
<name>A0A6A5XR95_9PLEO</name>